<dbReference type="eggNOG" id="COG0587">
    <property type="taxonomic scope" value="Bacteria"/>
</dbReference>
<dbReference type="InterPro" id="IPR003141">
    <property type="entry name" value="Pol/His_phosphatase_N"/>
</dbReference>
<dbReference type="GO" id="GO:0005737">
    <property type="term" value="C:cytoplasm"/>
    <property type="evidence" value="ECO:0007669"/>
    <property type="project" value="UniProtKB-SubCell"/>
</dbReference>
<keyword evidence="12" id="KW-1185">Reference proteome</keyword>
<dbReference type="Proteomes" id="UP000006820">
    <property type="component" value="Chromosome"/>
</dbReference>
<dbReference type="Pfam" id="PF14579">
    <property type="entry name" value="HHH_6"/>
    <property type="match status" value="1"/>
</dbReference>
<dbReference type="InterPro" id="IPR004365">
    <property type="entry name" value="NA-bd_OB_tRNA"/>
</dbReference>
<sequence length="1196" mass="130796">MRQPPSRHLGGRTVLAASSGSFVHLHNHTEYSMLDGAAKISPLFTEAKRLGMTAVGMTDHGNMYGASEFYNSAKKHGLKPIIGIEAYIAPGSRFDTKRVQWGDPGQKGDDVSGSGAYTHMTMVAENATGLRNLFKLSSLASIEGQLGKWARMDAEIIAQHAEGIIATTGCPSGEVQTRLRLGHEREALEAAAKWQEIFGPDNFFLEVMDHGLSIERRVREGLLDIGRKLGIPPLATNDCHYVYESDAANHEALLCVQTGKTLSDPTRFKFDGSGYYLKSGDEMRAIWDAEVPGACDNTLLIGERVQSYDAVWEHRDRMPIFPVPEGETQASWLHKEVMRGLERRFPNGVPEEYLRRAEYELDVICEMGFPAYFLVVGDLINHAREVGIRVGPGRGSAAGSLVAYAMGITNIDPIPHGLLFERFLNPERVSMPDIDIDFDDRRRGEMVRYATEKWGSDRVAQVITFGTIKTKAAIKDSARVQFGQPGFAIADQISKALPPPIMAKDIPLSGIMDPEHERYKEAAEVRELIANNPDVAKIYETARGLEGLIRNAGVHACAVIMSSEPLMDAIPLWKRAQDGAIITGWDYPSCEAIGLLKMDFLGLRNLTVIGDALDNIKANRGIDLDMDNLPLDDPATYELLSRGDTLGVFQLDGSAMRDLLRRMQPTGFEDIVAVLALYRPGPMGMNAHNDYADRKNGRQEVKPIHPELEEPLKDILADTYGLIVYQEQIMQIAQKVAGYSLGRADILRRAMGKKKAEVLEAEFEGFEAGMLENGFSKPAIKALWDTILPFAGYAFNKSHAAGYGLVSFWTAYLKANYPAEYMAGLLTSVGDDKDKAAVYLSDCRRLGITVLPPDVNESEQNFASVGKDIRFGLGAVRNVGANVVASIIQARKEKSKFTDFSDYLNKIDAIACTKKVTESLIKAGAFDSLGHPRKGLMLIHSDAIDAVMATKKAEAIGQFDLFGGMDADESVTSVFNVKVPDEEWETKHKLALEREMLGLYVSGHPLNGVEHVLAAQADTQIPAILEGDVKDGAQVTIGGILASVNRRINKNGLAWASAQLEDLTGGIEVLFFPQAYSVYGADVVEDAVVLVKARVSVRDDRISLIANDLAVPDLSAIGVAKPLAVTITSRMCTPDKIGELKRVLTRHPGTSDVHVRYVGARDKTTMLKLSDSLRVSPSSALFGDLKALLGPSCLTS</sequence>
<comment type="subcellular location">
    <subcellularLocation>
        <location evidence="1">Cytoplasm</location>
    </subcellularLocation>
</comment>
<keyword evidence="7" id="KW-0235">DNA replication</keyword>
<dbReference type="PANTHER" id="PTHR32294">
    <property type="entry name" value="DNA POLYMERASE III SUBUNIT ALPHA"/>
    <property type="match status" value="1"/>
</dbReference>
<name>Q5YYU5_NOCFA</name>
<comment type="catalytic activity">
    <reaction evidence="9">
        <text>DNA(n) + a 2'-deoxyribonucleoside 5'-triphosphate = DNA(n+1) + diphosphate</text>
        <dbReference type="Rhea" id="RHEA:22508"/>
        <dbReference type="Rhea" id="RHEA-COMP:17339"/>
        <dbReference type="Rhea" id="RHEA-COMP:17340"/>
        <dbReference type="ChEBI" id="CHEBI:33019"/>
        <dbReference type="ChEBI" id="CHEBI:61560"/>
        <dbReference type="ChEBI" id="CHEBI:173112"/>
        <dbReference type="EC" id="2.7.7.7"/>
    </reaction>
</comment>
<dbReference type="GO" id="GO:0003887">
    <property type="term" value="F:DNA-directed DNA polymerase activity"/>
    <property type="evidence" value="ECO:0007669"/>
    <property type="project" value="UniProtKB-KW"/>
</dbReference>
<proteinExistence type="inferred from homology"/>
<reference evidence="11 12" key="1">
    <citation type="journal article" date="2004" name="Proc. Natl. Acad. Sci. U.S.A.">
        <title>The complete genomic sequence of Nocardia farcinica IFM 10152.</title>
        <authorList>
            <person name="Ishikawa J."/>
            <person name="Yamashita A."/>
            <person name="Mikami Y."/>
            <person name="Hoshino Y."/>
            <person name="Kurita H."/>
            <person name="Hotta K."/>
            <person name="Shiba T."/>
            <person name="Hattori M."/>
        </authorList>
    </citation>
    <scope>NUCLEOTIDE SEQUENCE [LARGE SCALE GENOMIC DNA]</scope>
    <source>
        <strain evidence="11 12">IFM 10152</strain>
    </source>
</reference>
<evidence type="ECO:0000259" key="10">
    <source>
        <dbReference type="SMART" id="SM00481"/>
    </source>
</evidence>
<evidence type="ECO:0000256" key="8">
    <source>
        <dbReference type="ARBA" id="ARBA00022932"/>
    </source>
</evidence>
<dbReference type="NCBIfam" id="TIGR00594">
    <property type="entry name" value="polc"/>
    <property type="match status" value="1"/>
</dbReference>
<dbReference type="HOGENOM" id="CLU_001600_0_0_11"/>
<keyword evidence="5" id="KW-0808">Transferase</keyword>
<dbReference type="GO" id="GO:0003676">
    <property type="term" value="F:nucleic acid binding"/>
    <property type="evidence" value="ECO:0007669"/>
    <property type="project" value="InterPro"/>
</dbReference>
<dbReference type="InterPro" id="IPR011708">
    <property type="entry name" value="DNA_pol3_alpha_NTPase_dom"/>
</dbReference>
<dbReference type="Pfam" id="PF02811">
    <property type="entry name" value="PHP"/>
    <property type="match status" value="1"/>
</dbReference>
<dbReference type="Pfam" id="PF07733">
    <property type="entry name" value="DNA_pol3_alpha"/>
    <property type="match status" value="1"/>
</dbReference>
<dbReference type="STRING" id="247156.NFA_18000"/>
<evidence type="ECO:0000256" key="4">
    <source>
        <dbReference type="ARBA" id="ARBA00019114"/>
    </source>
</evidence>
<dbReference type="Gene3D" id="3.20.20.140">
    <property type="entry name" value="Metal-dependent hydrolases"/>
    <property type="match status" value="1"/>
</dbReference>
<dbReference type="SMART" id="SM00481">
    <property type="entry name" value="POLIIIAc"/>
    <property type="match status" value="1"/>
</dbReference>
<dbReference type="AlphaFoldDB" id="Q5YYU5"/>
<evidence type="ECO:0000313" key="12">
    <source>
        <dbReference type="Proteomes" id="UP000006820"/>
    </source>
</evidence>
<dbReference type="GO" id="GO:0008408">
    <property type="term" value="F:3'-5' exonuclease activity"/>
    <property type="evidence" value="ECO:0007669"/>
    <property type="project" value="InterPro"/>
</dbReference>
<dbReference type="InterPro" id="IPR029460">
    <property type="entry name" value="DNAPol_HHH"/>
</dbReference>
<comment type="similarity">
    <text evidence="2">Belongs to the DNA polymerase type-C family. DnaE subfamily.</text>
</comment>
<dbReference type="InterPro" id="IPR041931">
    <property type="entry name" value="DNA_pol3_alpha_thumb_dom"/>
</dbReference>
<evidence type="ECO:0000256" key="7">
    <source>
        <dbReference type="ARBA" id="ARBA00022705"/>
    </source>
</evidence>
<dbReference type="EMBL" id="AP006618">
    <property type="protein sequence ID" value="BAD56646.1"/>
    <property type="molecule type" value="Genomic_DNA"/>
</dbReference>
<dbReference type="Gene3D" id="1.10.10.1600">
    <property type="entry name" value="Bacterial DNA polymerase III alpha subunit, thumb domain"/>
    <property type="match status" value="1"/>
</dbReference>
<accession>Q5YYU5</accession>
<dbReference type="PANTHER" id="PTHR32294:SF0">
    <property type="entry name" value="DNA POLYMERASE III SUBUNIT ALPHA"/>
    <property type="match status" value="1"/>
</dbReference>
<dbReference type="InterPro" id="IPR040982">
    <property type="entry name" value="DNA_pol3_finger"/>
</dbReference>
<dbReference type="InterPro" id="IPR004805">
    <property type="entry name" value="DnaE2/DnaE/PolC"/>
</dbReference>
<protein>
    <recommendedName>
        <fullName evidence="4">DNA polymerase III subunit alpha</fullName>
        <ecNumber evidence="3">2.7.7.7</ecNumber>
    </recommendedName>
</protein>
<evidence type="ECO:0000256" key="9">
    <source>
        <dbReference type="ARBA" id="ARBA00049244"/>
    </source>
</evidence>
<dbReference type="InterPro" id="IPR004013">
    <property type="entry name" value="PHP_dom"/>
</dbReference>
<dbReference type="CDD" id="cd12113">
    <property type="entry name" value="PHP_PolIIIA_DnaE3"/>
    <property type="match status" value="1"/>
</dbReference>
<evidence type="ECO:0000256" key="5">
    <source>
        <dbReference type="ARBA" id="ARBA00022679"/>
    </source>
</evidence>
<keyword evidence="8" id="KW-0239">DNA-directed DNA polymerase</keyword>
<dbReference type="SUPFAM" id="SSF89550">
    <property type="entry name" value="PHP domain-like"/>
    <property type="match status" value="1"/>
</dbReference>
<organism evidence="11 12">
    <name type="scientific">Nocardia farcinica (strain IFM 10152)</name>
    <dbReference type="NCBI Taxonomy" id="247156"/>
    <lineage>
        <taxon>Bacteria</taxon>
        <taxon>Bacillati</taxon>
        <taxon>Actinomycetota</taxon>
        <taxon>Actinomycetes</taxon>
        <taxon>Mycobacteriales</taxon>
        <taxon>Nocardiaceae</taxon>
        <taxon>Nocardia</taxon>
    </lineage>
</organism>
<dbReference type="Pfam" id="PF01336">
    <property type="entry name" value="tRNA_anti-codon"/>
    <property type="match status" value="1"/>
</dbReference>
<dbReference type="Pfam" id="PF17657">
    <property type="entry name" value="DNA_pol3_finger"/>
    <property type="match status" value="1"/>
</dbReference>
<evidence type="ECO:0000256" key="6">
    <source>
        <dbReference type="ARBA" id="ARBA00022695"/>
    </source>
</evidence>
<dbReference type="InterPro" id="IPR016195">
    <property type="entry name" value="Pol/histidinol_Pase-like"/>
</dbReference>
<evidence type="ECO:0000256" key="3">
    <source>
        <dbReference type="ARBA" id="ARBA00012417"/>
    </source>
</evidence>
<dbReference type="EC" id="2.7.7.7" evidence="3"/>
<dbReference type="CDD" id="cd04485">
    <property type="entry name" value="DnaE_OBF"/>
    <property type="match status" value="1"/>
</dbReference>
<keyword evidence="6" id="KW-0548">Nucleotidyltransferase</keyword>
<dbReference type="KEGG" id="nfa:NFA_18000"/>
<dbReference type="Gene3D" id="1.10.150.870">
    <property type="match status" value="1"/>
</dbReference>
<dbReference type="GO" id="GO:0006260">
    <property type="term" value="P:DNA replication"/>
    <property type="evidence" value="ECO:0007669"/>
    <property type="project" value="UniProtKB-KW"/>
</dbReference>
<dbReference type="NCBIfam" id="NF004226">
    <property type="entry name" value="PRK05673.1"/>
    <property type="match status" value="1"/>
</dbReference>
<evidence type="ECO:0000256" key="2">
    <source>
        <dbReference type="ARBA" id="ARBA00009496"/>
    </source>
</evidence>
<feature type="domain" description="Polymerase/histidinol phosphatase N-terminal" evidence="10">
    <location>
        <begin position="23"/>
        <end position="90"/>
    </location>
</feature>
<evidence type="ECO:0000313" key="11">
    <source>
        <dbReference type="EMBL" id="BAD56646.1"/>
    </source>
</evidence>
<evidence type="ECO:0000256" key="1">
    <source>
        <dbReference type="ARBA" id="ARBA00004496"/>
    </source>
</evidence>
<gene>
    <name evidence="11" type="primary">dnaE</name>
    <name evidence="11" type="ordered locus">NFA_18000</name>
</gene>